<dbReference type="Pfam" id="PF07441">
    <property type="entry name" value="BofA"/>
    <property type="match status" value="1"/>
</dbReference>
<feature type="transmembrane region" description="Helical" evidence="1">
    <location>
        <begin position="75"/>
        <end position="98"/>
    </location>
</feature>
<comment type="caution">
    <text evidence="2">The sequence shown here is derived from an EMBL/GenBank/DDBJ whole genome shotgun (WGS) entry which is preliminary data.</text>
</comment>
<gene>
    <name evidence="2" type="ORF">B5F11_08160</name>
</gene>
<feature type="transmembrane region" description="Helical" evidence="1">
    <location>
        <begin position="18"/>
        <end position="37"/>
    </location>
</feature>
<dbReference type="AlphaFoldDB" id="A0A1Y4MPS0"/>
<dbReference type="InterPro" id="IPR010001">
    <property type="entry name" value="BofA"/>
</dbReference>
<keyword evidence="1" id="KW-0472">Membrane</keyword>
<evidence type="ECO:0000313" key="3">
    <source>
        <dbReference type="Proteomes" id="UP000196386"/>
    </source>
</evidence>
<name>A0A1Y4MPS0_9FIRM</name>
<reference evidence="3" key="1">
    <citation type="submission" date="2017-04" db="EMBL/GenBank/DDBJ databases">
        <title>Function of individual gut microbiota members based on whole genome sequencing of pure cultures obtained from chicken caecum.</title>
        <authorList>
            <person name="Medvecky M."/>
            <person name="Cejkova D."/>
            <person name="Polansky O."/>
            <person name="Karasova D."/>
            <person name="Kubasova T."/>
            <person name="Cizek A."/>
            <person name="Rychlik I."/>
        </authorList>
    </citation>
    <scope>NUCLEOTIDE SEQUENCE [LARGE SCALE GENOMIC DNA]</scope>
    <source>
        <strain evidence="3">An175</strain>
    </source>
</reference>
<dbReference type="Proteomes" id="UP000196386">
    <property type="component" value="Unassembled WGS sequence"/>
</dbReference>
<dbReference type="RefSeq" id="WP_087300813.1">
    <property type="nucleotide sequence ID" value="NZ_NFKQ01000009.1"/>
</dbReference>
<organism evidence="2 3">
    <name type="scientific">Anaerotruncus colihominis</name>
    <dbReference type="NCBI Taxonomy" id="169435"/>
    <lineage>
        <taxon>Bacteria</taxon>
        <taxon>Bacillati</taxon>
        <taxon>Bacillota</taxon>
        <taxon>Clostridia</taxon>
        <taxon>Eubacteriales</taxon>
        <taxon>Oscillospiraceae</taxon>
        <taxon>Anaerotruncus</taxon>
    </lineage>
</organism>
<evidence type="ECO:0008006" key="4">
    <source>
        <dbReference type="Google" id="ProtNLM"/>
    </source>
</evidence>
<sequence length="100" mass="10181">MQAAQEPPGAEVSMMSQSLLLAAAGAACITVLAALWRSGKFLRALLFSAVTGNLALFGVAWLGAFTGVTIAPGPISVSIATVLGIPGVILMLALRLIFRA</sequence>
<evidence type="ECO:0000313" key="2">
    <source>
        <dbReference type="EMBL" id="OUP69611.1"/>
    </source>
</evidence>
<protein>
    <recommendedName>
        <fullName evidence="4">Pro-sigmaK processing inhibitor BofA</fullName>
    </recommendedName>
</protein>
<feature type="transmembrane region" description="Helical" evidence="1">
    <location>
        <begin position="44"/>
        <end position="63"/>
    </location>
</feature>
<dbReference type="EMBL" id="NFKP01000008">
    <property type="protein sequence ID" value="OUP69611.1"/>
    <property type="molecule type" value="Genomic_DNA"/>
</dbReference>
<proteinExistence type="predicted"/>
<accession>A0A1Y4MPS0</accession>
<keyword evidence="1" id="KW-0812">Transmembrane</keyword>
<keyword evidence="1" id="KW-1133">Transmembrane helix</keyword>
<evidence type="ECO:0000256" key="1">
    <source>
        <dbReference type="SAM" id="Phobius"/>
    </source>
</evidence>